<protein>
    <recommendedName>
        <fullName evidence="10">Proline--tRNA ligase</fullName>
        <ecNumber evidence="10">6.1.1.15</ecNumber>
    </recommendedName>
    <alternativeName>
        <fullName evidence="10">Prolyl-tRNA synthetase</fullName>
        <shortName evidence="10">ProRS</shortName>
    </alternativeName>
</protein>
<dbReference type="InterPro" id="IPR036754">
    <property type="entry name" value="YbaK/aa-tRNA-synt-asso_dom_sf"/>
</dbReference>
<dbReference type="InterPro" id="IPR002316">
    <property type="entry name" value="Pro-tRNA-ligase_IIa"/>
</dbReference>
<dbReference type="PROSITE" id="PS50862">
    <property type="entry name" value="AA_TRNA_LIGASE_II"/>
    <property type="match status" value="1"/>
</dbReference>
<feature type="domain" description="Aminoacyl-transfer RNA synthetases class-II family profile" evidence="11">
    <location>
        <begin position="47"/>
        <end position="469"/>
    </location>
</feature>
<dbReference type="AlphaFoldDB" id="A0A9D1D2Z5"/>
<dbReference type="CDD" id="cd00779">
    <property type="entry name" value="ProRS_core_prok"/>
    <property type="match status" value="1"/>
</dbReference>
<dbReference type="InterPro" id="IPR023717">
    <property type="entry name" value="Pro-tRNA-Synthase_IIa_type1"/>
</dbReference>
<dbReference type="SUPFAM" id="SSF52954">
    <property type="entry name" value="Class II aaRS ABD-related"/>
    <property type="match status" value="1"/>
</dbReference>
<evidence type="ECO:0000256" key="5">
    <source>
        <dbReference type="ARBA" id="ARBA00022741"/>
    </source>
</evidence>
<dbReference type="GO" id="GO:0006433">
    <property type="term" value="P:prolyl-tRNA aminoacylation"/>
    <property type="evidence" value="ECO:0007669"/>
    <property type="project" value="UniProtKB-UniRule"/>
</dbReference>
<dbReference type="InterPro" id="IPR004500">
    <property type="entry name" value="Pro-tRNA-synth_IIa_bac-type"/>
</dbReference>
<comment type="subcellular location">
    <subcellularLocation>
        <location evidence="1 10">Cytoplasm</location>
    </subcellularLocation>
</comment>
<evidence type="ECO:0000256" key="10">
    <source>
        <dbReference type="HAMAP-Rule" id="MF_01569"/>
    </source>
</evidence>
<proteinExistence type="inferred from homology"/>
<dbReference type="GO" id="GO:0002161">
    <property type="term" value="F:aminoacyl-tRNA deacylase activity"/>
    <property type="evidence" value="ECO:0007669"/>
    <property type="project" value="InterPro"/>
</dbReference>
<keyword evidence="4 10" id="KW-0436">Ligase</keyword>
<comment type="domain">
    <text evidence="10">Consists of three domains: the N-terminal catalytic domain, the editing domain and the C-terminal anticodon-binding domain.</text>
</comment>
<dbReference type="InterPro" id="IPR002314">
    <property type="entry name" value="aa-tRNA-synt_IIb"/>
</dbReference>
<dbReference type="InterPro" id="IPR006195">
    <property type="entry name" value="aa-tRNA-synth_II"/>
</dbReference>
<dbReference type="SUPFAM" id="SSF55681">
    <property type="entry name" value="Class II aaRS and biotin synthetases"/>
    <property type="match status" value="1"/>
</dbReference>
<dbReference type="EMBL" id="DVGB01000049">
    <property type="protein sequence ID" value="HIR01413.1"/>
    <property type="molecule type" value="Genomic_DNA"/>
</dbReference>
<keyword evidence="7 10" id="KW-0648">Protein biosynthesis</keyword>
<gene>
    <name evidence="10" type="primary">proS</name>
    <name evidence="12" type="ORF">IAA69_04040</name>
</gene>
<evidence type="ECO:0000256" key="9">
    <source>
        <dbReference type="ARBA" id="ARBA00047671"/>
    </source>
</evidence>
<comment type="catalytic activity">
    <reaction evidence="9 10">
        <text>tRNA(Pro) + L-proline + ATP = L-prolyl-tRNA(Pro) + AMP + diphosphate</text>
        <dbReference type="Rhea" id="RHEA:14305"/>
        <dbReference type="Rhea" id="RHEA-COMP:9700"/>
        <dbReference type="Rhea" id="RHEA-COMP:9702"/>
        <dbReference type="ChEBI" id="CHEBI:30616"/>
        <dbReference type="ChEBI" id="CHEBI:33019"/>
        <dbReference type="ChEBI" id="CHEBI:60039"/>
        <dbReference type="ChEBI" id="CHEBI:78442"/>
        <dbReference type="ChEBI" id="CHEBI:78532"/>
        <dbReference type="ChEBI" id="CHEBI:456215"/>
        <dbReference type="EC" id="6.1.1.15"/>
    </reaction>
</comment>
<dbReference type="FunFam" id="3.30.930.10:FF:000042">
    <property type="entry name" value="probable proline--tRNA ligase, mitochondrial"/>
    <property type="match status" value="1"/>
</dbReference>
<evidence type="ECO:0000256" key="8">
    <source>
        <dbReference type="ARBA" id="ARBA00023146"/>
    </source>
</evidence>
<dbReference type="InterPro" id="IPR007214">
    <property type="entry name" value="YbaK/aa-tRNA-synth-assoc-dom"/>
</dbReference>
<dbReference type="InterPro" id="IPR044140">
    <property type="entry name" value="ProRS_anticodon_short"/>
</dbReference>
<dbReference type="GO" id="GO:0005829">
    <property type="term" value="C:cytosol"/>
    <property type="evidence" value="ECO:0007669"/>
    <property type="project" value="TreeGrafter"/>
</dbReference>
<reference evidence="12" key="2">
    <citation type="journal article" date="2021" name="PeerJ">
        <title>Extensive microbial diversity within the chicken gut microbiome revealed by metagenomics and culture.</title>
        <authorList>
            <person name="Gilroy R."/>
            <person name="Ravi A."/>
            <person name="Getino M."/>
            <person name="Pursley I."/>
            <person name="Horton D.L."/>
            <person name="Alikhan N.F."/>
            <person name="Baker D."/>
            <person name="Gharbi K."/>
            <person name="Hall N."/>
            <person name="Watson M."/>
            <person name="Adriaenssens E.M."/>
            <person name="Foster-Nyarko E."/>
            <person name="Jarju S."/>
            <person name="Secka A."/>
            <person name="Antonio M."/>
            <person name="Oren A."/>
            <person name="Chaudhuri R.R."/>
            <person name="La Ragione R."/>
            <person name="Hildebrand F."/>
            <person name="Pallen M.J."/>
        </authorList>
    </citation>
    <scope>NUCLEOTIDE SEQUENCE</scope>
    <source>
        <strain evidence="12">ChiGjej1B1-2707</strain>
    </source>
</reference>
<dbReference type="InterPro" id="IPR036621">
    <property type="entry name" value="Anticodon-bd_dom_sf"/>
</dbReference>
<evidence type="ECO:0000313" key="12">
    <source>
        <dbReference type="EMBL" id="HIR01413.1"/>
    </source>
</evidence>
<dbReference type="Pfam" id="PF03129">
    <property type="entry name" value="HGTP_anticodon"/>
    <property type="match status" value="1"/>
</dbReference>
<dbReference type="GO" id="GO:0005524">
    <property type="term" value="F:ATP binding"/>
    <property type="evidence" value="ECO:0007669"/>
    <property type="project" value="UniProtKB-UniRule"/>
</dbReference>
<keyword evidence="5 10" id="KW-0547">Nucleotide-binding</keyword>
<evidence type="ECO:0000313" key="13">
    <source>
        <dbReference type="Proteomes" id="UP000824261"/>
    </source>
</evidence>
<dbReference type="HAMAP" id="MF_01569">
    <property type="entry name" value="Pro_tRNA_synth_type1"/>
    <property type="match status" value="1"/>
</dbReference>
<reference evidence="12" key="1">
    <citation type="submission" date="2020-10" db="EMBL/GenBank/DDBJ databases">
        <authorList>
            <person name="Gilroy R."/>
        </authorList>
    </citation>
    <scope>NUCLEOTIDE SEQUENCE</scope>
    <source>
        <strain evidence="12">ChiGjej1B1-2707</strain>
    </source>
</reference>
<keyword evidence="8 10" id="KW-0030">Aminoacyl-tRNA synthetase</keyword>
<dbReference type="GO" id="GO:0004827">
    <property type="term" value="F:proline-tRNA ligase activity"/>
    <property type="evidence" value="ECO:0007669"/>
    <property type="project" value="UniProtKB-UniRule"/>
</dbReference>
<evidence type="ECO:0000256" key="4">
    <source>
        <dbReference type="ARBA" id="ARBA00022598"/>
    </source>
</evidence>
<organism evidence="12 13">
    <name type="scientific">Candidatus Aveggerthella stercoripullorum</name>
    <dbReference type="NCBI Taxonomy" id="2840688"/>
    <lineage>
        <taxon>Bacteria</taxon>
        <taxon>Bacillati</taxon>
        <taxon>Actinomycetota</taxon>
        <taxon>Coriobacteriia</taxon>
        <taxon>Eggerthellales</taxon>
        <taxon>Eggerthellaceae</taxon>
        <taxon>Eggerthellaceae incertae sedis</taxon>
        <taxon>Candidatus Aveggerthella</taxon>
    </lineage>
</organism>
<dbReference type="Gene3D" id="3.90.960.10">
    <property type="entry name" value="YbaK/aminoacyl-tRNA synthetase-associated domain"/>
    <property type="match status" value="1"/>
</dbReference>
<dbReference type="PANTHER" id="PTHR42753">
    <property type="entry name" value="MITOCHONDRIAL RIBOSOME PROTEIN L39/PROLYL-TRNA LIGASE FAMILY MEMBER"/>
    <property type="match status" value="1"/>
</dbReference>
<dbReference type="Pfam" id="PF00587">
    <property type="entry name" value="tRNA-synt_2b"/>
    <property type="match status" value="1"/>
</dbReference>
<name>A0A9D1D2Z5_9ACTN</name>
<dbReference type="Gene3D" id="3.30.930.10">
    <property type="entry name" value="Bira Bifunctional Protein, Domain 2"/>
    <property type="match status" value="2"/>
</dbReference>
<evidence type="ECO:0000256" key="7">
    <source>
        <dbReference type="ARBA" id="ARBA00022917"/>
    </source>
</evidence>
<dbReference type="InterPro" id="IPR033730">
    <property type="entry name" value="ProRS_core_prok"/>
</dbReference>
<dbReference type="InterPro" id="IPR045864">
    <property type="entry name" value="aa-tRNA-synth_II/BPL/LPL"/>
</dbReference>
<dbReference type="CDD" id="cd04334">
    <property type="entry name" value="ProRS-INS"/>
    <property type="match status" value="1"/>
</dbReference>
<dbReference type="InterPro" id="IPR050062">
    <property type="entry name" value="Pro-tRNA_synthetase"/>
</dbReference>
<dbReference type="CDD" id="cd00861">
    <property type="entry name" value="ProRS_anticodon_short"/>
    <property type="match status" value="1"/>
</dbReference>
<evidence type="ECO:0000256" key="6">
    <source>
        <dbReference type="ARBA" id="ARBA00022840"/>
    </source>
</evidence>
<dbReference type="Pfam" id="PF04073">
    <property type="entry name" value="tRNA_edit"/>
    <property type="match status" value="1"/>
</dbReference>
<dbReference type="PRINTS" id="PR01046">
    <property type="entry name" value="TRNASYNTHPRO"/>
</dbReference>
<comment type="caution">
    <text evidence="12">The sequence shown here is derived from an EMBL/GenBank/DDBJ whole genome shotgun (WGS) entry which is preliminary data.</text>
</comment>
<dbReference type="SUPFAM" id="SSF55826">
    <property type="entry name" value="YbaK/ProRS associated domain"/>
    <property type="match status" value="1"/>
</dbReference>
<comment type="subunit">
    <text evidence="2 10">Homodimer.</text>
</comment>
<dbReference type="NCBIfam" id="NF006625">
    <property type="entry name" value="PRK09194.1"/>
    <property type="match status" value="1"/>
</dbReference>
<sequence>MNKTVNPNILRMTNIYAPTLKEDPSDADITSAKLLVRAGMIRKEAGGLYSFLPLGLRVLHKIENIVREEMDATGAQELLLPFLQRAELWKESGRWNDYGPELLRVLDRHQNEFCLSPTHEEIITNLMKNELRSYKDLPKNFYQIQIKFRDEIRPRFGLLRSREFMMKDAYSFNATAESVDETYADMRDAYCKMCERMGMEYRIVQADPGQIGGNATEEFMALAETGEAELVYCDCGYAADVEVGECSPSPEQYPADELKKVATPGVHTIAELAEFLGCSEAATAKAFSGKDAEGNVWVLFVPGNYEVNECKAARVVPGFEPLTDEDMEKSGLVKGSMGPVGLPAGVRVAADESLRSIERWVVGANDDGYHFVGAKLGEDFQVDAWGDICTVHVGDACPVCGKPLSGARGIEVAQIFKLGEKYSRQMNATYMAEDGTEKPFVMGCYGVGVSRCMAAIVEQCNDEHGMFWPANVAPAHVCIIPLTVGDEEVYPVAEKLAEELSALGLEVVIDDRKERAGVKFADADLIGWPLQVVVGKRGLAEGTIELKRRKTGEKVSVSLDALKGARKFVQEYGRPESGERLTEFIKQLF</sequence>
<dbReference type="PANTHER" id="PTHR42753:SF2">
    <property type="entry name" value="PROLINE--TRNA LIGASE"/>
    <property type="match status" value="1"/>
</dbReference>
<keyword evidence="6 10" id="KW-0067">ATP-binding</keyword>
<evidence type="ECO:0000256" key="3">
    <source>
        <dbReference type="ARBA" id="ARBA00022490"/>
    </source>
</evidence>
<accession>A0A9D1D2Z5</accession>
<evidence type="ECO:0000256" key="2">
    <source>
        <dbReference type="ARBA" id="ARBA00011738"/>
    </source>
</evidence>
<dbReference type="Gene3D" id="3.40.50.800">
    <property type="entry name" value="Anticodon-binding domain"/>
    <property type="match status" value="1"/>
</dbReference>
<keyword evidence="3 10" id="KW-0963">Cytoplasm</keyword>
<evidence type="ECO:0000256" key="1">
    <source>
        <dbReference type="ARBA" id="ARBA00004496"/>
    </source>
</evidence>
<dbReference type="Proteomes" id="UP000824261">
    <property type="component" value="Unassembled WGS sequence"/>
</dbReference>
<comment type="similarity">
    <text evidence="10">Belongs to the class-II aminoacyl-tRNA synthetase family. ProS type 1 subfamily.</text>
</comment>
<dbReference type="InterPro" id="IPR004154">
    <property type="entry name" value="Anticodon-bd"/>
</dbReference>
<dbReference type="NCBIfam" id="TIGR00409">
    <property type="entry name" value="proS_fam_II"/>
    <property type="match status" value="1"/>
</dbReference>
<evidence type="ECO:0000259" key="11">
    <source>
        <dbReference type="PROSITE" id="PS50862"/>
    </source>
</evidence>
<comment type="function">
    <text evidence="10">Catalyzes the attachment of proline to tRNA(Pro) in a two-step reaction: proline is first activated by ATP to form Pro-AMP and then transferred to the acceptor end of tRNA(Pro). As ProRS can inadvertently accommodate and process non-cognate amino acids such as alanine and cysteine, to avoid such errors it has two additional distinct editing activities against alanine. One activity is designated as 'pretransfer' editing and involves the tRNA(Pro)-independent hydrolysis of activated Ala-AMP. The other activity is designated 'posttransfer' editing and involves deacylation of mischarged Ala-tRNA(Pro). The misacylated Cys-tRNA(Pro) is not edited by ProRS.</text>
</comment>
<dbReference type="EC" id="6.1.1.15" evidence="10"/>